<organism evidence="1 2">
    <name type="scientific">Pluteus cervinus</name>
    <dbReference type="NCBI Taxonomy" id="181527"/>
    <lineage>
        <taxon>Eukaryota</taxon>
        <taxon>Fungi</taxon>
        <taxon>Dikarya</taxon>
        <taxon>Basidiomycota</taxon>
        <taxon>Agaricomycotina</taxon>
        <taxon>Agaricomycetes</taxon>
        <taxon>Agaricomycetidae</taxon>
        <taxon>Agaricales</taxon>
        <taxon>Pluteineae</taxon>
        <taxon>Pluteaceae</taxon>
        <taxon>Pluteus</taxon>
    </lineage>
</organism>
<protein>
    <submittedName>
        <fullName evidence="1">Uncharacterized protein</fullName>
    </submittedName>
</protein>
<gene>
    <name evidence="1" type="ORF">BDN72DRAFT_115865</name>
</gene>
<evidence type="ECO:0000313" key="1">
    <source>
        <dbReference type="EMBL" id="TFK58211.1"/>
    </source>
</evidence>
<dbReference type="Proteomes" id="UP000308600">
    <property type="component" value="Unassembled WGS sequence"/>
</dbReference>
<reference evidence="1 2" key="1">
    <citation type="journal article" date="2019" name="Nat. Ecol. Evol.">
        <title>Megaphylogeny resolves global patterns of mushroom evolution.</title>
        <authorList>
            <person name="Varga T."/>
            <person name="Krizsan K."/>
            <person name="Foldi C."/>
            <person name="Dima B."/>
            <person name="Sanchez-Garcia M."/>
            <person name="Sanchez-Ramirez S."/>
            <person name="Szollosi G.J."/>
            <person name="Szarkandi J.G."/>
            <person name="Papp V."/>
            <person name="Albert L."/>
            <person name="Andreopoulos W."/>
            <person name="Angelini C."/>
            <person name="Antonin V."/>
            <person name="Barry K.W."/>
            <person name="Bougher N.L."/>
            <person name="Buchanan P."/>
            <person name="Buyck B."/>
            <person name="Bense V."/>
            <person name="Catcheside P."/>
            <person name="Chovatia M."/>
            <person name="Cooper J."/>
            <person name="Damon W."/>
            <person name="Desjardin D."/>
            <person name="Finy P."/>
            <person name="Geml J."/>
            <person name="Haridas S."/>
            <person name="Hughes K."/>
            <person name="Justo A."/>
            <person name="Karasinski D."/>
            <person name="Kautmanova I."/>
            <person name="Kiss B."/>
            <person name="Kocsube S."/>
            <person name="Kotiranta H."/>
            <person name="LaButti K.M."/>
            <person name="Lechner B.E."/>
            <person name="Liimatainen K."/>
            <person name="Lipzen A."/>
            <person name="Lukacs Z."/>
            <person name="Mihaltcheva S."/>
            <person name="Morgado L.N."/>
            <person name="Niskanen T."/>
            <person name="Noordeloos M.E."/>
            <person name="Ohm R.A."/>
            <person name="Ortiz-Santana B."/>
            <person name="Ovrebo C."/>
            <person name="Racz N."/>
            <person name="Riley R."/>
            <person name="Savchenko A."/>
            <person name="Shiryaev A."/>
            <person name="Soop K."/>
            <person name="Spirin V."/>
            <person name="Szebenyi C."/>
            <person name="Tomsovsky M."/>
            <person name="Tulloss R.E."/>
            <person name="Uehling J."/>
            <person name="Grigoriev I.V."/>
            <person name="Vagvolgyi C."/>
            <person name="Papp T."/>
            <person name="Martin F.M."/>
            <person name="Miettinen O."/>
            <person name="Hibbett D.S."/>
            <person name="Nagy L.G."/>
        </authorList>
    </citation>
    <scope>NUCLEOTIDE SEQUENCE [LARGE SCALE GENOMIC DNA]</scope>
    <source>
        <strain evidence="1 2">NL-1719</strain>
    </source>
</reference>
<evidence type="ECO:0000313" key="2">
    <source>
        <dbReference type="Proteomes" id="UP000308600"/>
    </source>
</evidence>
<keyword evidence="2" id="KW-1185">Reference proteome</keyword>
<accession>A0ACD2ZY50</accession>
<proteinExistence type="predicted"/>
<sequence length="196" mass="21671">MAPAPETKKAKISTKLTGSKADGSPYTLLQSTNFCQSADVTIISSDGIRFQLHKKNLALNTGGFPPLEFTSTTEEPEQVTLSEKGHILDLLFHFVCPQRYPNLESIEMSVLSELAEAAEKYEVFGAISMCKVVMKFETPNHPLEVFSYATRYNYLDLADKAALLVLGTPLPTIASRVPANALVAWVQFLLRHIDHN</sequence>
<dbReference type="EMBL" id="ML209541">
    <property type="protein sequence ID" value="TFK58211.1"/>
    <property type="molecule type" value="Genomic_DNA"/>
</dbReference>
<name>A0ACD2ZY50_9AGAR</name>